<accession>A0A3N4HDP1</accession>
<proteinExistence type="predicted"/>
<sequence>MPSSFITLPAEIHYEIISYILPPFPKPLCFPGLKNLNDHNARVFLHSISKHRFILPDQFLDILPLLCALETGDDRCTDRLSKTREIYTTAAASLLKKFISTQMIFEQRNRIPGKMAEMRYLWTYTLYAVERELWLELPAFRLHFWRRFFLVWDDNVTFPAPVTTGKGWCECWTIFESSDSRGVMAGCYAECREIPGTLPISSTRSIGLFRTPPDPEVYFVDPDDCFSFTLQQDMSEAEIDLESLVCYNRGPGVISSLSDVAISAVLPRYGGNDGEVLHSQRLDEGLLEVAWGLDLMGPLVRRAARRIGDVTVTNLWREFGRIFDQTLQYCFQEDLDESFGFACASFEHCGGEWRREDYIRLQENILKDAQNYRFLDEV</sequence>
<evidence type="ECO:0000313" key="1">
    <source>
        <dbReference type="EMBL" id="RPA72392.1"/>
    </source>
</evidence>
<reference evidence="1 2" key="1">
    <citation type="journal article" date="2018" name="Nat. Ecol. Evol.">
        <title>Pezizomycetes genomes reveal the molecular basis of ectomycorrhizal truffle lifestyle.</title>
        <authorList>
            <person name="Murat C."/>
            <person name="Payen T."/>
            <person name="Noel B."/>
            <person name="Kuo A."/>
            <person name="Morin E."/>
            <person name="Chen J."/>
            <person name="Kohler A."/>
            <person name="Krizsan K."/>
            <person name="Balestrini R."/>
            <person name="Da Silva C."/>
            <person name="Montanini B."/>
            <person name="Hainaut M."/>
            <person name="Levati E."/>
            <person name="Barry K.W."/>
            <person name="Belfiori B."/>
            <person name="Cichocki N."/>
            <person name="Clum A."/>
            <person name="Dockter R.B."/>
            <person name="Fauchery L."/>
            <person name="Guy J."/>
            <person name="Iotti M."/>
            <person name="Le Tacon F."/>
            <person name="Lindquist E.A."/>
            <person name="Lipzen A."/>
            <person name="Malagnac F."/>
            <person name="Mello A."/>
            <person name="Molinier V."/>
            <person name="Miyauchi S."/>
            <person name="Poulain J."/>
            <person name="Riccioni C."/>
            <person name="Rubini A."/>
            <person name="Sitrit Y."/>
            <person name="Splivallo R."/>
            <person name="Traeger S."/>
            <person name="Wang M."/>
            <person name="Zifcakova L."/>
            <person name="Wipf D."/>
            <person name="Zambonelli A."/>
            <person name="Paolocci F."/>
            <person name="Nowrousian M."/>
            <person name="Ottonello S."/>
            <person name="Baldrian P."/>
            <person name="Spatafora J.W."/>
            <person name="Henrissat B."/>
            <person name="Nagy L.G."/>
            <person name="Aury J.M."/>
            <person name="Wincker P."/>
            <person name="Grigoriev I.V."/>
            <person name="Bonfante P."/>
            <person name="Martin F.M."/>
        </authorList>
    </citation>
    <scope>NUCLEOTIDE SEQUENCE [LARGE SCALE GENOMIC DNA]</scope>
    <source>
        <strain evidence="1 2">RN42</strain>
    </source>
</reference>
<dbReference type="EMBL" id="ML119863">
    <property type="protein sequence ID" value="RPA72392.1"/>
    <property type="molecule type" value="Genomic_DNA"/>
</dbReference>
<name>A0A3N4HDP1_ASCIM</name>
<dbReference type="Proteomes" id="UP000275078">
    <property type="component" value="Unassembled WGS sequence"/>
</dbReference>
<protein>
    <submittedName>
        <fullName evidence="1">Uncharacterized protein</fullName>
    </submittedName>
</protein>
<keyword evidence="2" id="KW-1185">Reference proteome</keyword>
<dbReference type="AlphaFoldDB" id="A0A3N4HDP1"/>
<organism evidence="1 2">
    <name type="scientific">Ascobolus immersus RN42</name>
    <dbReference type="NCBI Taxonomy" id="1160509"/>
    <lineage>
        <taxon>Eukaryota</taxon>
        <taxon>Fungi</taxon>
        <taxon>Dikarya</taxon>
        <taxon>Ascomycota</taxon>
        <taxon>Pezizomycotina</taxon>
        <taxon>Pezizomycetes</taxon>
        <taxon>Pezizales</taxon>
        <taxon>Ascobolaceae</taxon>
        <taxon>Ascobolus</taxon>
    </lineage>
</organism>
<gene>
    <name evidence="1" type="ORF">BJ508DRAFT_381575</name>
</gene>
<evidence type="ECO:0000313" key="2">
    <source>
        <dbReference type="Proteomes" id="UP000275078"/>
    </source>
</evidence>